<evidence type="ECO:0000313" key="4">
    <source>
        <dbReference type="Proteomes" id="UP000028582"/>
    </source>
</evidence>
<accession>A0A080Z222</accession>
<dbReference type="SUPFAM" id="SSF63748">
    <property type="entry name" value="Tudor/PWWP/MBT"/>
    <property type="match status" value="1"/>
</dbReference>
<dbReference type="PANTHER" id="PTHR37827:SF1">
    <property type="entry name" value="HNH DOMAIN-CONTAINING PROTEIN"/>
    <property type="match status" value="1"/>
</dbReference>
<feature type="chain" id="PRO_5001752757" description="Tudor domain-containing protein" evidence="1">
    <location>
        <begin position="27"/>
        <end position="355"/>
    </location>
</feature>
<dbReference type="PROSITE" id="PS50304">
    <property type="entry name" value="TUDOR"/>
    <property type="match status" value="1"/>
</dbReference>
<organism evidence="3 4">
    <name type="scientific">Phytophthora nicotianae P1976</name>
    <dbReference type="NCBI Taxonomy" id="1317066"/>
    <lineage>
        <taxon>Eukaryota</taxon>
        <taxon>Sar</taxon>
        <taxon>Stramenopiles</taxon>
        <taxon>Oomycota</taxon>
        <taxon>Peronosporomycetes</taxon>
        <taxon>Peronosporales</taxon>
        <taxon>Peronosporaceae</taxon>
        <taxon>Phytophthora</taxon>
    </lineage>
</organism>
<feature type="signal peptide" evidence="1">
    <location>
        <begin position="1"/>
        <end position="26"/>
    </location>
</feature>
<dbReference type="Pfam" id="PF01844">
    <property type="entry name" value="HNH"/>
    <property type="match status" value="1"/>
</dbReference>
<sequence length="355" mass="40369">MITRSRCEGVVVVLPLSKTLFRVLVAWCTCYEPISKTTITHQKGKFCLSVSFFNCHIKKDAMLTATSSTEETSQRLVSVLETFGRGGATVEELEYTAELLIATAEEETMSQDRVKLVSAFAEVLEETAFLDAAQLSTIAEQLADVLLGSEDDSEEDQESHTARRRRLRNERLETQFAIGKSCLVVLEEDEAWHPARITKHIGENDDSDDESAVDDRPIVVEVEFIEFGKKQIVREDEVVLDEDVAGREDADDMTGLCEMCERPMNLTAHHVIPRVTHSKYLRKGYTKEFLNTCIMICRQCHSKIHSVEDNKTLAREYNTLDKIMQHPEIIAWVAYARKQKARVKPRKKSKWPVGK</sequence>
<reference evidence="3 4" key="1">
    <citation type="submission" date="2013-11" db="EMBL/GenBank/DDBJ databases">
        <title>The Genome Sequence of Phytophthora parasitica P1976.</title>
        <authorList>
            <consortium name="The Broad Institute Genomics Platform"/>
            <person name="Russ C."/>
            <person name="Tyler B."/>
            <person name="Panabieres F."/>
            <person name="Shan W."/>
            <person name="Tripathy S."/>
            <person name="Grunwald N."/>
            <person name="Machado M."/>
            <person name="Johnson C.S."/>
            <person name="Walker B."/>
            <person name="Young S."/>
            <person name="Zeng Q."/>
            <person name="Gargeya S."/>
            <person name="Fitzgerald M."/>
            <person name="Haas B."/>
            <person name="Abouelleil A."/>
            <person name="Allen A.W."/>
            <person name="Alvarado L."/>
            <person name="Arachchi H.M."/>
            <person name="Berlin A.M."/>
            <person name="Chapman S.B."/>
            <person name="Gainer-Dewar J."/>
            <person name="Goldberg J."/>
            <person name="Griggs A."/>
            <person name="Gujja S."/>
            <person name="Hansen M."/>
            <person name="Howarth C."/>
            <person name="Imamovic A."/>
            <person name="Ireland A."/>
            <person name="Larimer J."/>
            <person name="McCowan C."/>
            <person name="Murphy C."/>
            <person name="Pearson M."/>
            <person name="Poon T.W."/>
            <person name="Priest M."/>
            <person name="Roberts A."/>
            <person name="Saif S."/>
            <person name="Shea T."/>
            <person name="Sisk P."/>
            <person name="Sykes S."/>
            <person name="Wortman J."/>
            <person name="Nusbaum C."/>
            <person name="Birren B."/>
        </authorList>
    </citation>
    <scope>NUCLEOTIDE SEQUENCE [LARGE SCALE GENOMIC DNA]</scope>
    <source>
        <strain evidence="3 4">P1976</strain>
    </source>
</reference>
<proteinExistence type="predicted"/>
<name>A0A080Z222_PHYNI</name>
<dbReference type="CDD" id="cd00085">
    <property type="entry name" value="HNHc"/>
    <property type="match status" value="1"/>
</dbReference>
<dbReference type="InterPro" id="IPR002999">
    <property type="entry name" value="Tudor"/>
</dbReference>
<dbReference type="Gene3D" id="2.30.30.140">
    <property type="match status" value="1"/>
</dbReference>
<dbReference type="AlphaFoldDB" id="A0A080Z222"/>
<gene>
    <name evidence="3" type="ORF">F444_21160</name>
</gene>
<dbReference type="CDD" id="cd20379">
    <property type="entry name" value="Tudor_dTUD-like"/>
    <property type="match status" value="1"/>
</dbReference>
<dbReference type="PANTHER" id="PTHR37827">
    <property type="entry name" value="TUDOR DOMAIN-CONTAINING PROTEIN"/>
    <property type="match status" value="1"/>
</dbReference>
<evidence type="ECO:0000259" key="2">
    <source>
        <dbReference type="PROSITE" id="PS50304"/>
    </source>
</evidence>
<dbReference type="GO" id="GO:0004519">
    <property type="term" value="F:endonuclease activity"/>
    <property type="evidence" value="ECO:0007669"/>
    <property type="project" value="InterPro"/>
</dbReference>
<dbReference type="EMBL" id="ANJA01003901">
    <property type="protein sequence ID" value="ETO60683.1"/>
    <property type="molecule type" value="Genomic_DNA"/>
</dbReference>
<dbReference type="InterPro" id="IPR002711">
    <property type="entry name" value="HNH"/>
</dbReference>
<dbReference type="InterPro" id="IPR003615">
    <property type="entry name" value="HNH_nuc"/>
</dbReference>
<comment type="caution">
    <text evidence="3">The sequence shown here is derived from an EMBL/GenBank/DDBJ whole genome shotgun (WGS) entry which is preliminary data.</text>
</comment>
<evidence type="ECO:0000313" key="3">
    <source>
        <dbReference type="EMBL" id="ETO60683.1"/>
    </source>
</evidence>
<protein>
    <recommendedName>
        <fullName evidence="2">Tudor domain-containing protein</fullName>
    </recommendedName>
</protein>
<dbReference type="GO" id="GO:0008270">
    <property type="term" value="F:zinc ion binding"/>
    <property type="evidence" value="ECO:0007669"/>
    <property type="project" value="InterPro"/>
</dbReference>
<feature type="domain" description="Tudor" evidence="2">
    <location>
        <begin position="175"/>
        <end position="248"/>
    </location>
</feature>
<dbReference type="GO" id="GO:0003676">
    <property type="term" value="F:nucleic acid binding"/>
    <property type="evidence" value="ECO:0007669"/>
    <property type="project" value="InterPro"/>
</dbReference>
<dbReference type="OrthoDB" id="4850648at2759"/>
<keyword evidence="1" id="KW-0732">Signal</keyword>
<evidence type="ECO:0000256" key="1">
    <source>
        <dbReference type="SAM" id="SignalP"/>
    </source>
</evidence>
<dbReference type="Proteomes" id="UP000028582">
    <property type="component" value="Unassembled WGS sequence"/>
</dbReference>